<feature type="transmembrane region" description="Helical" evidence="2">
    <location>
        <begin position="90"/>
        <end position="110"/>
    </location>
</feature>
<feature type="transmembrane region" description="Helical" evidence="2">
    <location>
        <begin position="59"/>
        <end position="78"/>
    </location>
</feature>
<keyword evidence="2" id="KW-0812">Transmembrane</keyword>
<keyword evidence="2" id="KW-0472">Membrane</keyword>
<evidence type="ECO:0000256" key="1">
    <source>
        <dbReference type="SAM" id="MobiDB-lite"/>
    </source>
</evidence>
<feature type="compositionally biased region" description="Low complexity" evidence="1">
    <location>
        <begin position="14"/>
        <end position="23"/>
    </location>
</feature>
<accession>A0A8J3AKD3</accession>
<protein>
    <submittedName>
        <fullName evidence="3">Uncharacterized protein</fullName>
    </submittedName>
</protein>
<evidence type="ECO:0000313" key="4">
    <source>
        <dbReference type="Proteomes" id="UP000619536"/>
    </source>
</evidence>
<sequence length="186" mass="20726">MSDLARLAGQLNDTTPTTTIQATPTPPKQKPVERTVDTSIPVTPPAAVYTDKWYYHSNLVQAVTFLTLVSLFIIIDHLPPQTKPEASEIYLIVNGLIAAAVFAGIAYIAFKVVEEFTDRARNNQIRKTLENAYGLKVSHVLRTVEGYTITTLESGGDNTWHTRDQRVYEHGTHLYLGEILDEGDNQ</sequence>
<dbReference type="RefSeq" id="WP_188355765.1">
    <property type="nucleotide sequence ID" value="NZ_BMDH01000006.1"/>
</dbReference>
<keyword evidence="2" id="KW-1133">Transmembrane helix</keyword>
<dbReference type="EMBL" id="BMDH01000006">
    <property type="protein sequence ID" value="GGI15460.1"/>
    <property type="molecule type" value="Genomic_DNA"/>
</dbReference>
<gene>
    <name evidence="3" type="ORF">GCM10007377_16010</name>
</gene>
<evidence type="ECO:0000313" key="3">
    <source>
        <dbReference type="EMBL" id="GGI15460.1"/>
    </source>
</evidence>
<proteinExistence type="predicted"/>
<comment type="caution">
    <text evidence="3">The sequence shown here is derived from an EMBL/GenBank/DDBJ whole genome shotgun (WGS) entry which is preliminary data.</text>
</comment>
<organism evidence="3 4">
    <name type="scientific">Galliscardovia ingluviei</name>
    <dbReference type="NCBI Taxonomy" id="1769422"/>
    <lineage>
        <taxon>Bacteria</taxon>
        <taxon>Bacillati</taxon>
        <taxon>Actinomycetota</taxon>
        <taxon>Actinomycetes</taxon>
        <taxon>Bifidobacteriales</taxon>
        <taxon>Bifidobacteriaceae</taxon>
        <taxon>Galliscardovia</taxon>
    </lineage>
</organism>
<name>A0A8J3AKD3_9BIFI</name>
<evidence type="ECO:0000256" key="2">
    <source>
        <dbReference type="SAM" id="Phobius"/>
    </source>
</evidence>
<dbReference type="AlphaFoldDB" id="A0A8J3AKD3"/>
<reference evidence="3" key="2">
    <citation type="submission" date="2020-09" db="EMBL/GenBank/DDBJ databases">
        <authorList>
            <person name="Sun Q."/>
            <person name="Sedlacek I."/>
        </authorList>
    </citation>
    <scope>NUCLEOTIDE SEQUENCE</scope>
    <source>
        <strain evidence="3">CCM 8606</strain>
    </source>
</reference>
<dbReference type="Proteomes" id="UP000619536">
    <property type="component" value="Unassembled WGS sequence"/>
</dbReference>
<reference evidence="3" key="1">
    <citation type="journal article" date="2014" name="Int. J. Syst. Evol. Microbiol.">
        <title>Complete genome sequence of Corynebacterium casei LMG S-19264T (=DSM 44701T), isolated from a smear-ripened cheese.</title>
        <authorList>
            <consortium name="US DOE Joint Genome Institute (JGI-PGF)"/>
            <person name="Walter F."/>
            <person name="Albersmeier A."/>
            <person name="Kalinowski J."/>
            <person name="Ruckert C."/>
        </authorList>
    </citation>
    <scope>NUCLEOTIDE SEQUENCE</scope>
    <source>
        <strain evidence="3">CCM 8606</strain>
    </source>
</reference>
<keyword evidence="4" id="KW-1185">Reference proteome</keyword>
<feature type="region of interest" description="Disordered" evidence="1">
    <location>
        <begin position="14"/>
        <end position="35"/>
    </location>
</feature>